<evidence type="ECO:0000313" key="4">
    <source>
        <dbReference type="Proteomes" id="UP001054945"/>
    </source>
</evidence>
<dbReference type="InterPro" id="IPR013087">
    <property type="entry name" value="Znf_C2H2_type"/>
</dbReference>
<proteinExistence type="predicted"/>
<keyword evidence="1" id="KW-0863">Zinc-finger</keyword>
<dbReference type="PROSITE" id="PS00028">
    <property type="entry name" value="ZINC_FINGER_C2H2_1"/>
    <property type="match status" value="1"/>
</dbReference>
<keyword evidence="4" id="KW-1185">Reference proteome</keyword>
<reference evidence="3 4" key="1">
    <citation type="submission" date="2021-06" db="EMBL/GenBank/DDBJ databases">
        <title>Caerostris extrusa draft genome.</title>
        <authorList>
            <person name="Kono N."/>
            <person name="Arakawa K."/>
        </authorList>
    </citation>
    <scope>NUCLEOTIDE SEQUENCE [LARGE SCALE GENOMIC DNA]</scope>
</reference>
<feature type="domain" description="C2H2-type" evidence="2">
    <location>
        <begin position="9"/>
        <end position="36"/>
    </location>
</feature>
<dbReference type="GO" id="GO:0008270">
    <property type="term" value="F:zinc ion binding"/>
    <property type="evidence" value="ECO:0007669"/>
    <property type="project" value="UniProtKB-KW"/>
</dbReference>
<evidence type="ECO:0000259" key="2">
    <source>
        <dbReference type="PROSITE" id="PS50157"/>
    </source>
</evidence>
<protein>
    <recommendedName>
        <fullName evidence="2">C2H2-type domain-containing protein</fullName>
    </recommendedName>
</protein>
<dbReference type="Proteomes" id="UP001054945">
    <property type="component" value="Unassembled WGS sequence"/>
</dbReference>
<dbReference type="EMBL" id="BPLR01011823">
    <property type="protein sequence ID" value="GIY49348.1"/>
    <property type="molecule type" value="Genomic_DNA"/>
</dbReference>
<accession>A0AAV4TRW6</accession>
<evidence type="ECO:0000256" key="1">
    <source>
        <dbReference type="PROSITE-ProRule" id="PRU00042"/>
    </source>
</evidence>
<evidence type="ECO:0000313" key="3">
    <source>
        <dbReference type="EMBL" id="GIY49348.1"/>
    </source>
</evidence>
<organism evidence="3 4">
    <name type="scientific">Caerostris extrusa</name>
    <name type="common">Bark spider</name>
    <name type="synonym">Caerostris bankana</name>
    <dbReference type="NCBI Taxonomy" id="172846"/>
    <lineage>
        <taxon>Eukaryota</taxon>
        <taxon>Metazoa</taxon>
        <taxon>Ecdysozoa</taxon>
        <taxon>Arthropoda</taxon>
        <taxon>Chelicerata</taxon>
        <taxon>Arachnida</taxon>
        <taxon>Araneae</taxon>
        <taxon>Araneomorphae</taxon>
        <taxon>Entelegynae</taxon>
        <taxon>Araneoidea</taxon>
        <taxon>Araneidae</taxon>
        <taxon>Caerostris</taxon>
    </lineage>
</organism>
<comment type="caution">
    <text evidence="3">The sequence shown here is derived from an EMBL/GenBank/DDBJ whole genome shotgun (WGS) entry which is preliminary data.</text>
</comment>
<name>A0AAV4TRW6_CAEEX</name>
<keyword evidence="1" id="KW-0479">Metal-binding</keyword>
<sequence>MVLFVEQELKCSFCEASFTCTLGLQNHVKAHEKSAALSNITPLLIPSSRRRKRTITSHAITSQAEQSQAMALLVENTTIPESIQVVDEHEDEPLHHQIQVLDDILQCDPSSECSSLLSGAYAQIVADASIIVFPSTAPAPVTANRVVNIEDHQECQKLYHRNRRKAIREIKGAAGERCALPPEVVRVKTLRQALTALPTSLAALRYQRTTPDKAIQLLYTTTMYTHDLEGILYNLATLK</sequence>
<dbReference type="AlphaFoldDB" id="A0AAV4TRW6"/>
<gene>
    <name evidence="3" type="ORF">CEXT_785791</name>
</gene>
<dbReference type="PROSITE" id="PS50157">
    <property type="entry name" value="ZINC_FINGER_C2H2_2"/>
    <property type="match status" value="1"/>
</dbReference>
<keyword evidence="1" id="KW-0862">Zinc</keyword>